<reference evidence="15 16" key="1">
    <citation type="submission" date="2017-08" db="EMBL/GenBank/DDBJ databases">
        <title>Infants hospitalized years apart are colonized by the same room-sourced microbial strains.</title>
        <authorList>
            <person name="Brooks B."/>
            <person name="Olm M.R."/>
            <person name="Firek B.A."/>
            <person name="Baker R."/>
            <person name="Thomas B.C."/>
            <person name="Morowitz M.J."/>
            <person name="Banfield J.F."/>
        </authorList>
    </citation>
    <scope>NUCLEOTIDE SEQUENCE [LARGE SCALE GENOMIC DNA]</scope>
    <source>
        <strain evidence="15">S2_005_002_R2_34</strain>
    </source>
</reference>
<dbReference type="PROSITE" id="PS50880">
    <property type="entry name" value="TOPRIM"/>
    <property type="match status" value="1"/>
</dbReference>
<keyword evidence="4 12" id="KW-0548">Nucleotidyltransferase</keyword>
<dbReference type="NCBIfam" id="TIGR01391">
    <property type="entry name" value="dnaG"/>
    <property type="match status" value="1"/>
</dbReference>
<proteinExistence type="inferred from homology"/>
<dbReference type="GO" id="GO:1990077">
    <property type="term" value="C:primosome complex"/>
    <property type="evidence" value="ECO:0007669"/>
    <property type="project" value="UniProtKB-KW"/>
</dbReference>
<evidence type="ECO:0000256" key="7">
    <source>
        <dbReference type="ARBA" id="ARBA00022771"/>
    </source>
</evidence>
<keyword evidence="8 12" id="KW-0862">Zinc</keyword>
<keyword evidence="6 12" id="KW-0479">Metal-binding</keyword>
<comment type="domain">
    <text evidence="12">Contains an N-terminal zinc-binding domain, a central core domain that contains the primase activity, and a C-terminal DnaB-binding domain.</text>
</comment>
<comment type="similarity">
    <text evidence="12">Belongs to the DnaG primase family.</text>
</comment>
<dbReference type="InterPro" id="IPR050219">
    <property type="entry name" value="DnaG_primase"/>
</dbReference>
<protein>
    <recommendedName>
        <fullName evidence="12">DNA primase</fullName>
        <ecNumber evidence="12">2.7.7.101</ecNumber>
    </recommendedName>
</protein>
<comment type="function">
    <text evidence="12">RNA polymerase that catalyzes the synthesis of short RNA molecules used as primers for DNA polymerase during DNA replication.</text>
</comment>
<feature type="zinc finger region" description="CHC2-type" evidence="12">
    <location>
        <begin position="42"/>
        <end position="66"/>
    </location>
</feature>
<dbReference type="PANTHER" id="PTHR30313:SF2">
    <property type="entry name" value="DNA PRIMASE"/>
    <property type="match status" value="1"/>
</dbReference>
<evidence type="ECO:0000256" key="2">
    <source>
        <dbReference type="ARBA" id="ARBA00022515"/>
    </source>
</evidence>
<dbReference type="HAMAP" id="MF_00974">
    <property type="entry name" value="DNA_primase_DnaG"/>
    <property type="match status" value="1"/>
</dbReference>
<dbReference type="Gene3D" id="3.90.980.10">
    <property type="entry name" value="DNA primase, catalytic core, N-terminal domain"/>
    <property type="match status" value="1"/>
</dbReference>
<keyword evidence="3 12" id="KW-0808">Transferase</keyword>
<keyword evidence="5 12" id="KW-0235">DNA replication</keyword>
<dbReference type="FunFam" id="3.90.980.10:FF:000001">
    <property type="entry name" value="DNA primase"/>
    <property type="match status" value="1"/>
</dbReference>
<dbReference type="InterPro" id="IPR006171">
    <property type="entry name" value="TOPRIM_dom"/>
</dbReference>
<keyword evidence="10 12" id="KW-0238">DNA-binding</keyword>
<feature type="domain" description="Toprim" evidence="14">
    <location>
        <begin position="262"/>
        <end position="344"/>
    </location>
</feature>
<dbReference type="InterPro" id="IPR037068">
    <property type="entry name" value="DNA_primase_core_N_sf"/>
</dbReference>
<dbReference type="GO" id="GO:0008270">
    <property type="term" value="F:zinc ion binding"/>
    <property type="evidence" value="ECO:0007669"/>
    <property type="project" value="UniProtKB-UniRule"/>
</dbReference>
<keyword evidence="2 12" id="KW-0639">Primosome</keyword>
<evidence type="ECO:0000256" key="4">
    <source>
        <dbReference type="ARBA" id="ARBA00022695"/>
    </source>
</evidence>
<dbReference type="InterPro" id="IPR036977">
    <property type="entry name" value="DNA_primase_Znf_CHC2"/>
</dbReference>
<dbReference type="GO" id="GO:0006269">
    <property type="term" value="P:DNA replication, synthesis of primer"/>
    <property type="evidence" value="ECO:0007669"/>
    <property type="project" value="UniProtKB-UniRule"/>
</dbReference>
<dbReference type="SUPFAM" id="SSF57783">
    <property type="entry name" value="Zinc beta-ribbon"/>
    <property type="match status" value="1"/>
</dbReference>
<dbReference type="Proteomes" id="UP000249185">
    <property type="component" value="Unassembled WGS sequence"/>
</dbReference>
<organism evidence="15 16">
    <name type="scientific">Rhodovulum sulfidophilum</name>
    <name type="common">Rhodobacter sulfidophilus</name>
    <dbReference type="NCBI Taxonomy" id="35806"/>
    <lineage>
        <taxon>Bacteria</taxon>
        <taxon>Pseudomonadati</taxon>
        <taxon>Pseudomonadota</taxon>
        <taxon>Alphaproteobacteria</taxon>
        <taxon>Rhodobacterales</taxon>
        <taxon>Paracoccaceae</taxon>
        <taxon>Rhodovulum</taxon>
    </lineage>
</organism>
<dbReference type="CDD" id="cd03364">
    <property type="entry name" value="TOPRIM_DnaG_primases"/>
    <property type="match status" value="1"/>
</dbReference>
<name>A0A2W5NJE5_RHOSU</name>
<dbReference type="Pfam" id="PF08275">
    <property type="entry name" value="DNAG_N"/>
    <property type="match status" value="1"/>
</dbReference>
<evidence type="ECO:0000256" key="5">
    <source>
        <dbReference type="ARBA" id="ARBA00022705"/>
    </source>
</evidence>
<dbReference type="GO" id="GO:0005737">
    <property type="term" value="C:cytoplasm"/>
    <property type="evidence" value="ECO:0007669"/>
    <property type="project" value="TreeGrafter"/>
</dbReference>
<dbReference type="SUPFAM" id="SSF56731">
    <property type="entry name" value="DNA primase core"/>
    <property type="match status" value="1"/>
</dbReference>
<evidence type="ECO:0000256" key="13">
    <source>
        <dbReference type="SAM" id="MobiDB-lite"/>
    </source>
</evidence>
<dbReference type="Pfam" id="PF01807">
    <property type="entry name" value="Zn_ribbon_DnaG"/>
    <property type="match status" value="1"/>
</dbReference>
<comment type="subunit">
    <text evidence="12">Monomer. Interacts with DnaB.</text>
</comment>
<dbReference type="Pfam" id="PF13155">
    <property type="entry name" value="Toprim_2"/>
    <property type="match status" value="1"/>
</dbReference>
<evidence type="ECO:0000256" key="11">
    <source>
        <dbReference type="ARBA" id="ARBA00023163"/>
    </source>
</evidence>
<dbReference type="Gene3D" id="3.40.1360.10">
    <property type="match status" value="1"/>
</dbReference>
<dbReference type="EC" id="2.7.7.101" evidence="12"/>
<dbReference type="EMBL" id="QFPW01000001">
    <property type="protein sequence ID" value="PZQ52628.1"/>
    <property type="molecule type" value="Genomic_DNA"/>
</dbReference>
<dbReference type="GO" id="GO:0003677">
    <property type="term" value="F:DNA binding"/>
    <property type="evidence" value="ECO:0007669"/>
    <property type="project" value="UniProtKB-KW"/>
</dbReference>
<evidence type="ECO:0000256" key="3">
    <source>
        <dbReference type="ARBA" id="ARBA00022679"/>
    </source>
</evidence>
<evidence type="ECO:0000256" key="10">
    <source>
        <dbReference type="ARBA" id="ARBA00023125"/>
    </source>
</evidence>
<dbReference type="InterPro" id="IPR030846">
    <property type="entry name" value="DnaG_bac"/>
</dbReference>
<keyword evidence="11 12" id="KW-0804">Transcription</keyword>
<comment type="cofactor">
    <cofactor evidence="12">
        <name>Zn(2+)</name>
        <dbReference type="ChEBI" id="CHEBI:29105"/>
    </cofactor>
    <text evidence="12">Binds 1 zinc ion per monomer.</text>
</comment>
<dbReference type="GO" id="GO:0003899">
    <property type="term" value="F:DNA-directed RNA polymerase activity"/>
    <property type="evidence" value="ECO:0007669"/>
    <property type="project" value="UniProtKB-UniRule"/>
</dbReference>
<comment type="caution">
    <text evidence="15">The sequence shown here is derived from an EMBL/GenBank/DDBJ whole genome shotgun (WGS) entry which is preliminary data.</text>
</comment>
<dbReference type="InterPro" id="IPR002694">
    <property type="entry name" value="Znf_CHC2"/>
</dbReference>
<evidence type="ECO:0000313" key="16">
    <source>
        <dbReference type="Proteomes" id="UP000249185"/>
    </source>
</evidence>
<keyword evidence="9" id="KW-0460">Magnesium</keyword>
<dbReference type="SMART" id="SM00493">
    <property type="entry name" value="TOPRIM"/>
    <property type="match status" value="1"/>
</dbReference>
<dbReference type="AlphaFoldDB" id="A0A2W5NJE5"/>
<accession>A0A2W5NJE5</accession>
<keyword evidence="1 12" id="KW-0240">DNA-directed RNA polymerase</keyword>
<evidence type="ECO:0000256" key="8">
    <source>
        <dbReference type="ARBA" id="ARBA00022833"/>
    </source>
</evidence>
<dbReference type="InterPro" id="IPR013264">
    <property type="entry name" value="DNAG_N"/>
</dbReference>
<evidence type="ECO:0000256" key="9">
    <source>
        <dbReference type="ARBA" id="ARBA00022842"/>
    </source>
</evidence>
<gene>
    <name evidence="12" type="primary">dnaG</name>
    <name evidence="15" type="ORF">DI556_03000</name>
</gene>
<dbReference type="InterPro" id="IPR006295">
    <property type="entry name" value="DNA_primase_DnaG"/>
</dbReference>
<dbReference type="FunFam" id="3.40.1360.10:FF:000002">
    <property type="entry name" value="DNA primase"/>
    <property type="match status" value="1"/>
</dbReference>
<dbReference type="Gene3D" id="3.90.580.10">
    <property type="entry name" value="Zinc finger, CHC2-type domain"/>
    <property type="match status" value="1"/>
</dbReference>
<dbReference type="InterPro" id="IPR034151">
    <property type="entry name" value="TOPRIM_DnaG_bac"/>
</dbReference>
<feature type="region of interest" description="Disordered" evidence="13">
    <location>
        <begin position="430"/>
        <end position="450"/>
    </location>
</feature>
<dbReference type="PANTHER" id="PTHR30313">
    <property type="entry name" value="DNA PRIMASE"/>
    <property type="match status" value="1"/>
</dbReference>
<sequence>MSLPPGFIDELRDRVSLAAVVGRKLTWDRKSNATRGDYWAPCPFHQEKSASFHVDDGRGYYYCFGCHAKGDVVTFLRETENLGFMEAVERLAATAGMTMPARDPAAAKRAEKRDGLVEAMEAAVQFYRLNLNGARAIEARGYLERRGLKPETLALFDIGYAPDSRTALLEHLKGKGFALEKLVEAGLVGLPRDGGGSPYDRFRGRIMFPIRDAQGRAIAFGARALSAGQEPKYLNSPETPLFDKGRSLYNIGPARAAAGKAGTLLVVEGYMDTIALAQAGFEHAVAPLGTAITETQLQIFWRVTPEPLIMLDGDAAGLRAGQRLIDLALPLLGAGRSLRFVILPSGQDPDDVLRDGGPAAMRALIEGSRPLLDLLWTRETEGAVLDSPERRAALDARLRAQLERIADPGLRAHYEAEIRARRAELFAPRRRAEPANGRGARQDRGPARGRARVFAGGPRASTRASLLANGEVAAAEARIRETAILLGCLNHPEVALAQEERLGRAEFHCADLGEIRDALLSALIAHLNGGADRAPLADLVARRLGRDVLADLDCLGQVRANPHLRAGADPKKAARAIEEELTRQAALTGLRAETEDASAALASGAGEWIGSRLRNAADATHDANARPLTGESSDLAPERNEFAAILASAEAAITKRAARKRKS</sequence>
<evidence type="ECO:0000256" key="6">
    <source>
        <dbReference type="ARBA" id="ARBA00022723"/>
    </source>
</evidence>
<dbReference type="SMART" id="SM00400">
    <property type="entry name" value="ZnF_CHCC"/>
    <property type="match status" value="1"/>
</dbReference>
<evidence type="ECO:0000256" key="1">
    <source>
        <dbReference type="ARBA" id="ARBA00022478"/>
    </source>
</evidence>
<keyword evidence="7 12" id="KW-0863">Zinc-finger</keyword>
<evidence type="ECO:0000256" key="12">
    <source>
        <dbReference type="HAMAP-Rule" id="MF_00974"/>
    </source>
</evidence>
<dbReference type="GO" id="GO:0000428">
    <property type="term" value="C:DNA-directed RNA polymerase complex"/>
    <property type="evidence" value="ECO:0007669"/>
    <property type="project" value="UniProtKB-KW"/>
</dbReference>
<evidence type="ECO:0000259" key="14">
    <source>
        <dbReference type="PROSITE" id="PS50880"/>
    </source>
</evidence>
<evidence type="ECO:0000313" key="15">
    <source>
        <dbReference type="EMBL" id="PZQ52628.1"/>
    </source>
</evidence>
<comment type="catalytic activity">
    <reaction evidence="12">
        <text>ssDNA + n NTP = ssDNA/pppN(pN)n-1 hybrid + (n-1) diphosphate.</text>
        <dbReference type="EC" id="2.7.7.101"/>
    </reaction>
</comment>